<keyword evidence="3" id="KW-0963">Cytoplasm</keyword>
<feature type="domain" description="Gamma tubulin complex component C-terminal" evidence="8">
    <location>
        <begin position="555"/>
        <end position="625"/>
    </location>
</feature>
<comment type="subcellular location">
    <subcellularLocation>
        <location evidence="1">Cytoplasm</location>
        <location evidence="1">Cytoskeleton</location>
        <location evidence="1">Microtubule organizing center</location>
        <location evidence="1">Centrosome</location>
    </subcellularLocation>
</comment>
<dbReference type="Reactome" id="R-CFA-380270">
    <property type="pathway name" value="Recruitment of mitotic centrosome proteins and complexes"/>
</dbReference>
<evidence type="ECO:0000256" key="2">
    <source>
        <dbReference type="ARBA" id="ARBA00010337"/>
    </source>
</evidence>
<evidence type="ECO:0000256" key="4">
    <source>
        <dbReference type="ARBA" id="ARBA00022701"/>
    </source>
</evidence>
<dbReference type="GO" id="GO:0043015">
    <property type="term" value="F:gamma-tubulin binding"/>
    <property type="evidence" value="ECO:0000318"/>
    <property type="project" value="GO_Central"/>
</dbReference>
<feature type="domain" description="Gamma tubulin complex component C-terminal" evidence="8">
    <location>
        <begin position="628"/>
        <end position="788"/>
    </location>
</feature>
<proteinExistence type="inferred from homology"/>
<reference evidence="10" key="2">
    <citation type="submission" date="2025-08" db="UniProtKB">
        <authorList>
            <consortium name="Ensembl"/>
        </authorList>
    </citation>
    <scope>IDENTIFICATION</scope>
    <source>
        <strain evidence="10">Boxer</strain>
    </source>
</reference>
<dbReference type="Pfam" id="PF17681">
    <property type="entry name" value="GCP_N_terminal"/>
    <property type="match status" value="1"/>
</dbReference>
<protein>
    <submittedName>
        <fullName evidence="10">Tubulin gamma complex component 3</fullName>
    </submittedName>
</protein>
<evidence type="ECO:0000313" key="10">
    <source>
        <dbReference type="Ensembl" id="ENSCAFP00845031516.1"/>
    </source>
</evidence>
<comment type="similarity">
    <text evidence="2">Belongs to the TUBGCP family.</text>
</comment>
<dbReference type="GO" id="GO:0031122">
    <property type="term" value="P:cytoplasmic microtubule organization"/>
    <property type="evidence" value="ECO:0000318"/>
    <property type="project" value="GO_Central"/>
</dbReference>
<sequence length="916" mass="104263">MATPDQKSPNVLLQNLCCRILGRSEADVAQQFQYAVRVIGSNFAPTVERDEFLVAEKIKKELIRQRREADAALFSELHRKLHSQGVLKNKWSILYLLLSLSEDPRKQPNKVSSYAALFAQALPRDAHSTPYYYARPQTLPLNYQDRSTQSTQSAGSMGSSGVSSISVYTLNGPTPTPQSLLPGQPHHAPGVGDCLRQQLGSRLAWTLTTNQPSSQITTSKGIPNTVSRNVTRPRREGDAGGAGEVTEAALVRDILYVFQGIDGKNIKMSTTENCYKVEAKANLSKSLRDTAVRLAELGWLHNKIRKYTDQRSLDRSFGLVGQSFCAALHQELKEYYRLLSVLHSQLQLEDDQGVNLGLENSLTLRRLLVWTYDPKIRLKTLAALVDHCQGRKGGELASAVHAYTKTGDPYVRSLVQHILSLVSHPVLSFLYRWIYDGELEDTYHEFFVASDPAVKTDRLWQDKYTLRKSMIPSFITMDQSRKVLLIGKSINFLHQVCHDQTPTTKMIAVTQSADSPQDAADVFTDLENAFRGKIDAAYFETSKYLLDVLNRKYSLLDHMQAVRRYLLLGQGDFIRHLMDLLKPELVRPATTLYQHNLTGILETAVRATNAQFDSPEILKRLDVRLLEVFTRECMSHYLRVFNFLWRAKRMEYILTDIRKGHMCNAKLLRNMPEFSGVLHHCHILASEMVHFIHQMQYYITFEVLECSWDELWNKVQQAQDLDHIIAAHEVFLDTIISRCLLDTDSRALLNQLRAVFDQIIELQNTQDAIYRAALEELQRRLQFEEKKKQHEIEVWLFYQWVYSFNINEFIATTITNTTNNFPAEMLLETVFTPAFRVLRRPCSRQSGHPHCHPVVSIRTACTRILIAYGRCCLFGVVLALYTWSPLAGGHTWTCGNQSCALAATSSDLSKGLLCPL</sequence>
<organism evidence="10 11">
    <name type="scientific">Canis lupus familiaris</name>
    <name type="common">Dog</name>
    <name type="synonym">Canis familiaris</name>
    <dbReference type="NCBI Taxonomy" id="9615"/>
    <lineage>
        <taxon>Eukaryota</taxon>
        <taxon>Metazoa</taxon>
        <taxon>Chordata</taxon>
        <taxon>Craniata</taxon>
        <taxon>Vertebrata</taxon>
        <taxon>Euteleostomi</taxon>
        <taxon>Mammalia</taxon>
        <taxon>Eutheria</taxon>
        <taxon>Laurasiatheria</taxon>
        <taxon>Carnivora</taxon>
        <taxon>Caniformia</taxon>
        <taxon>Canidae</taxon>
        <taxon>Canis</taxon>
    </lineage>
</organism>
<dbReference type="InterPro" id="IPR041470">
    <property type="entry name" value="GCP_N"/>
</dbReference>
<feature type="coiled-coil region" evidence="6">
    <location>
        <begin position="767"/>
        <end position="794"/>
    </location>
</feature>
<dbReference type="Reactome" id="R-CFA-380320">
    <property type="pathway name" value="Recruitment of NuMA to mitotic centrosomes"/>
</dbReference>
<dbReference type="GO" id="GO:0005737">
    <property type="term" value="C:cytoplasm"/>
    <property type="evidence" value="ECO:0007669"/>
    <property type="project" value="Ensembl"/>
</dbReference>
<dbReference type="Gene3D" id="1.20.120.1900">
    <property type="entry name" value="Gamma-tubulin complex, C-terminal domain"/>
    <property type="match status" value="2"/>
</dbReference>
<dbReference type="InterPro" id="IPR007259">
    <property type="entry name" value="GCP"/>
</dbReference>
<dbReference type="GO" id="GO:0005813">
    <property type="term" value="C:centrosome"/>
    <property type="evidence" value="ECO:0007669"/>
    <property type="project" value="UniProtKB-SubCell"/>
</dbReference>
<dbReference type="Proteomes" id="UP000805418">
    <property type="component" value="Chromosome 22"/>
</dbReference>
<dbReference type="PANTHER" id="PTHR19302">
    <property type="entry name" value="GAMMA TUBULIN COMPLEX PROTEIN"/>
    <property type="match status" value="1"/>
</dbReference>
<dbReference type="GO" id="GO:0005814">
    <property type="term" value="C:centriole"/>
    <property type="evidence" value="ECO:0007669"/>
    <property type="project" value="Ensembl"/>
</dbReference>
<evidence type="ECO:0000256" key="7">
    <source>
        <dbReference type="SAM" id="MobiDB-lite"/>
    </source>
</evidence>
<evidence type="ECO:0000259" key="9">
    <source>
        <dbReference type="Pfam" id="PF17681"/>
    </source>
</evidence>
<dbReference type="GO" id="GO:0000278">
    <property type="term" value="P:mitotic cell cycle"/>
    <property type="evidence" value="ECO:0000318"/>
    <property type="project" value="GO_Central"/>
</dbReference>
<feature type="compositionally biased region" description="Polar residues" evidence="7">
    <location>
        <begin position="212"/>
        <end position="230"/>
    </location>
</feature>
<dbReference type="FunFam" id="1.20.120.1900:FF:000037">
    <property type="entry name" value="Gamma-tubulin complex component"/>
    <property type="match status" value="1"/>
</dbReference>
<evidence type="ECO:0000259" key="8">
    <source>
        <dbReference type="Pfam" id="PF04130"/>
    </source>
</evidence>
<evidence type="ECO:0000313" key="11">
    <source>
        <dbReference type="Proteomes" id="UP000805418"/>
    </source>
</evidence>
<dbReference type="PANTHER" id="PTHR19302:SF14">
    <property type="entry name" value="GAMMA-TUBULIN COMPLEX COMPONENT 3"/>
    <property type="match status" value="1"/>
</dbReference>
<dbReference type="FunCoup" id="A0A8I3PCU1">
    <property type="interactions" value="3469"/>
</dbReference>
<reference evidence="10" key="1">
    <citation type="submission" date="2020-03" db="EMBL/GenBank/DDBJ databases">
        <title>Long-read based genome assembly of a Labrador retriever dog.</title>
        <authorList>
            <person name="Eory L."/>
            <person name="Zhang W."/>
            <person name="Schoenebeck J."/>
        </authorList>
    </citation>
    <scope>NUCLEOTIDE SEQUENCE [LARGE SCALE GENOMIC DNA]</scope>
    <source>
        <strain evidence="10">Labrador retriever</strain>
    </source>
</reference>
<keyword evidence="11" id="KW-1185">Reference proteome</keyword>
<name>A0A8I3PCU1_CANLF</name>
<dbReference type="GO" id="GO:0005827">
    <property type="term" value="C:polar microtubule"/>
    <property type="evidence" value="ECO:0007669"/>
    <property type="project" value="Ensembl"/>
</dbReference>
<dbReference type="Pfam" id="PF04130">
    <property type="entry name" value="GCP_C_terminal"/>
    <property type="match status" value="2"/>
</dbReference>
<keyword evidence="6" id="KW-0175">Coiled coil</keyword>
<keyword evidence="4" id="KW-0493">Microtubule</keyword>
<feature type="domain" description="Gamma tubulin complex component protein N-terminal" evidence="9">
    <location>
        <begin position="251"/>
        <end position="552"/>
    </location>
</feature>
<dbReference type="AlphaFoldDB" id="A0A8I3PCU1"/>
<feature type="region of interest" description="Disordered" evidence="7">
    <location>
        <begin position="212"/>
        <end position="242"/>
    </location>
</feature>
<gene>
    <name evidence="10" type="primary">TUBGCP3</name>
</gene>
<dbReference type="GO" id="GO:0051321">
    <property type="term" value="P:meiotic cell cycle"/>
    <property type="evidence" value="ECO:0000318"/>
    <property type="project" value="GO_Central"/>
</dbReference>
<reference evidence="10" key="3">
    <citation type="submission" date="2025-09" db="UniProtKB">
        <authorList>
            <consortium name="Ensembl"/>
        </authorList>
    </citation>
    <scope>IDENTIFICATION</scope>
    <source>
        <strain evidence="10">Boxer</strain>
    </source>
</reference>
<dbReference type="OrthoDB" id="5860513at2759"/>
<dbReference type="GO" id="GO:0007020">
    <property type="term" value="P:microtubule nucleation"/>
    <property type="evidence" value="ECO:0000318"/>
    <property type="project" value="GO_Central"/>
</dbReference>
<dbReference type="Ensembl" id="ENSCAFT00845040234.1">
    <property type="protein sequence ID" value="ENSCAFP00845031516.1"/>
    <property type="gene ID" value="ENSCAFG00845022572.1"/>
</dbReference>
<dbReference type="GO" id="GO:0000930">
    <property type="term" value="C:gamma-tubulin complex"/>
    <property type="evidence" value="ECO:0000318"/>
    <property type="project" value="GO_Central"/>
</dbReference>
<dbReference type="InterPro" id="IPR040457">
    <property type="entry name" value="GCP_C"/>
</dbReference>
<evidence type="ECO:0000256" key="1">
    <source>
        <dbReference type="ARBA" id="ARBA00004300"/>
    </source>
</evidence>
<dbReference type="GeneTree" id="ENSGT00940000157872"/>
<evidence type="ECO:0000256" key="6">
    <source>
        <dbReference type="SAM" id="Coils"/>
    </source>
</evidence>
<evidence type="ECO:0000256" key="3">
    <source>
        <dbReference type="ARBA" id="ARBA00022490"/>
    </source>
</evidence>
<dbReference type="InterPro" id="IPR042241">
    <property type="entry name" value="GCP_C_sf"/>
</dbReference>
<dbReference type="GO" id="GO:0051225">
    <property type="term" value="P:spindle assembly"/>
    <property type="evidence" value="ECO:0000318"/>
    <property type="project" value="GO_Central"/>
</dbReference>
<accession>A0A8I3PCU1</accession>
<keyword evidence="5" id="KW-0206">Cytoskeleton</keyword>
<evidence type="ECO:0000256" key="5">
    <source>
        <dbReference type="ARBA" id="ARBA00023212"/>
    </source>
</evidence>